<dbReference type="PANTHER" id="PTHR21142">
    <property type="entry name" value="SARCOGLYCANS"/>
    <property type="match status" value="1"/>
</dbReference>
<evidence type="ECO:0000256" key="11">
    <source>
        <dbReference type="ARBA" id="ARBA00023136"/>
    </source>
</evidence>
<dbReference type="Pfam" id="PF04790">
    <property type="entry name" value="Sarcoglycan_1"/>
    <property type="match status" value="1"/>
</dbReference>
<dbReference type="OrthoDB" id="5843723at2759"/>
<dbReference type="GO" id="GO:0016012">
    <property type="term" value="C:sarcoglycan complex"/>
    <property type="evidence" value="ECO:0007669"/>
    <property type="project" value="InterPro"/>
</dbReference>
<proteinExistence type="inferred from homology"/>
<dbReference type="PANTHER" id="PTHR21142:SF2">
    <property type="entry name" value="BETA-SARCOGLYCAN"/>
    <property type="match status" value="1"/>
</dbReference>
<evidence type="ECO:0000256" key="8">
    <source>
        <dbReference type="ARBA" id="ARBA00022692"/>
    </source>
</evidence>
<dbReference type="GO" id="GO:0005856">
    <property type="term" value="C:cytoskeleton"/>
    <property type="evidence" value="ECO:0007669"/>
    <property type="project" value="UniProtKB-SubCell"/>
</dbReference>
<comment type="subunit">
    <text evidence="15">Cross-link to form 2 major subcomplexes: one consisting of SGCB, SGCD and SGCG and the other consisting of SGCB and SGCD. The association between SGCB and SGCG is particularly strong while SGCA is loosely associated with the other sarcoglycans.</text>
</comment>
<dbReference type="GO" id="GO:0042383">
    <property type="term" value="C:sarcolemma"/>
    <property type="evidence" value="ECO:0007669"/>
    <property type="project" value="UniProtKB-SubCell"/>
</dbReference>
<keyword evidence="8" id="KW-0812">Transmembrane</keyword>
<comment type="function">
    <text evidence="1">Component of the sarcoglycan complex, a subcomplex of the dystrophin-glycoprotein complex which forms a link between the F-actin cytoskeleton and the extracellular matrix.</text>
</comment>
<keyword evidence="6" id="KW-1003">Cell membrane</keyword>
<evidence type="ECO:0000256" key="4">
    <source>
        <dbReference type="ARBA" id="ARBA00007574"/>
    </source>
</evidence>
<reference evidence="16" key="1">
    <citation type="submission" date="2021-02" db="EMBL/GenBank/DDBJ databases">
        <authorList>
            <person name="Bekaert M."/>
        </authorList>
    </citation>
    <scope>NUCLEOTIDE SEQUENCE</scope>
    <source>
        <strain evidence="16">IoA-00</strain>
    </source>
</reference>
<evidence type="ECO:0000256" key="12">
    <source>
        <dbReference type="ARBA" id="ARBA00023157"/>
    </source>
</evidence>
<evidence type="ECO:0000256" key="6">
    <source>
        <dbReference type="ARBA" id="ARBA00022475"/>
    </source>
</evidence>
<evidence type="ECO:0000256" key="15">
    <source>
        <dbReference type="ARBA" id="ARBA00026041"/>
    </source>
</evidence>
<evidence type="ECO:0000256" key="14">
    <source>
        <dbReference type="ARBA" id="ARBA00023212"/>
    </source>
</evidence>
<comment type="subcellular location">
    <subcellularLocation>
        <location evidence="3">Cell membrane</location>
        <location evidence="3">Sarcolemma</location>
        <topology evidence="3">Single-pass type II membrane protein</topology>
    </subcellularLocation>
    <subcellularLocation>
        <location evidence="2">Cytoplasm</location>
        <location evidence="2">Cytoskeleton</location>
    </subcellularLocation>
</comment>
<evidence type="ECO:0000256" key="2">
    <source>
        <dbReference type="ARBA" id="ARBA00004245"/>
    </source>
</evidence>
<keyword evidence="12" id="KW-1015">Disulfide bond</keyword>
<evidence type="ECO:0000256" key="7">
    <source>
        <dbReference type="ARBA" id="ARBA00022490"/>
    </source>
</evidence>
<keyword evidence="13" id="KW-0325">Glycoprotein</keyword>
<dbReference type="InterPro" id="IPR006875">
    <property type="entry name" value="Sarcoglycan"/>
</dbReference>
<protein>
    <recommendedName>
        <fullName evidence="5">Beta-sarcoglycan</fullName>
    </recommendedName>
</protein>
<dbReference type="InterPro" id="IPR027659">
    <property type="entry name" value="Sgcb"/>
</dbReference>
<keyword evidence="7" id="KW-0963">Cytoplasm</keyword>
<keyword evidence="11" id="KW-0472">Membrane</keyword>
<evidence type="ECO:0000313" key="16">
    <source>
        <dbReference type="EMBL" id="CAF2937385.1"/>
    </source>
</evidence>
<keyword evidence="10" id="KW-1133">Transmembrane helix</keyword>
<evidence type="ECO:0000256" key="13">
    <source>
        <dbReference type="ARBA" id="ARBA00023180"/>
    </source>
</evidence>
<dbReference type="GO" id="GO:0007517">
    <property type="term" value="P:muscle organ development"/>
    <property type="evidence" value="ECO:0007669"/>
    <property type="project" value="InterPro"/>
</dbReference>
<evidence type="ECO:0000256" key="5">
    <source>
        <dbReference type="ARBA" id="ARBA00015329"/>
    </source>
</evidence>
<name>A0A7R8H995_LEPSM</name>
<accession>A0A7R8H995</accession>
<gene>
    <name evidence="16" type="ORF">LSAA_9489</name>
</gene>
<organism evidence="16 17">
    <name type="scientific">Lepeophtheirus salmonis</name>
    <name type="common">Salmon louse</name>
    <name type="synonym">Caligus salmonis</name>
    <dbReference type="NCBI Taxonomy" id="72036"/>
    <lineage>
        <taxon>Eukaryota</taxon>
        <taxon>Metazoa</taxon>
        <taxon>Ecdysozoa</taxon>
        <taxon>Arthropoda</taxon>
        <taxon>Crustacea</taxon>
        <taxon>Multicrustacea</taxon>
        <taxon>Hexanauplia</taxon>
        <taxon>Copepoda</taxon>
        <taxon>Siphonostomatoida</taxon>
        <taxon>Caligidae</taxon>
        <taxon>Lepeophtheirus</taxon>
    </lineage>
</organism>
<comment type="similarity">
    <text evidence="4">Belongs to the sarcoglycan beta/delta/gamma/zeta family.</text>
</comment>
<evidence type="ECO:0000256" key="10">
    <source>
        <dbReference type="ARBA" id="ARBA00022989"/>
    </source>
</evidence>
<keyword evidence="9" id="KW-0735">Signal-anchor</keyword>
<evidence type="ECO:0000256" key="1">
    <source>
        <dbReference type="ARBA" id="ARBA00002860"/>
    </source>
</evidence>
<evidence type="ECO:0000313" key="17">
    <source>
        <dbReference type="Proteomes" id="UP000675881"/>
    </source>
</evidence>
<sequence>MRRDSLTNFNIFGAFGSRERFFRKISNFLSDPKSSYTAHFFSYHDQFCLEMDEKTSAYMYYFWACSFVIFIIGFINLFILIAIIQALGLSLHGLNTMQFLPNQLGIKFTDDLIANNITTGNGIISSFSDEPLYIHANDELKFRTTKDGASLFLNEDEGLKIESIQFLKVQDPESKKIIFDSQSPILTWEDSVENLHINELTLDSISSPLWKDLFIQSDSTIDILGAEGISIESKNIKMEAGEHIIFSSDSKIVIDAEDIRLDPLALPVGGDGGYPGENPHFKICICLPSGLVYTIPENVSGTPIHFIRYEILCCLEKLLLKFSYPTLSFEIEGGFNEDLLSN</sequence>
<keyword evidence="14" id="KW-0206">Cytoskeleton</keyword>
<keyword evidence="17" id="KW-1185">Reference proteome</keyword>
<dbReference type="Proteomes" id="UP000675881">
    <property type="component" value="Chromosome 5"/>
</dbReference>
<dbReference type="EMBL" id="HG994584">
    <property type="protein sequence ID" value="CAF2937385.1"/>
    <property type="molecule type" value="Genomic_DNA"/>
</dbReference>
<evidence type="ECO:0000256" key="9">
    <source>
        <dbReference type="ARBA" id="ARBA00022968"/>
    </source>
</evidence>
<evidence type="ECO:0000256" key="3">
    <source>
        <dbReference type="ARBA" id="ARBA00004274"/>
    </source>
</evidence>
<dbReference type="AlphaFoldDB" id="A0A7R8H995"/>